<feature type="binding site" evidence="7">
    <location>
        <position position="71"/>
    </location>
    <ligand>
        <name>Zn(2+)</name>
        <dbReference type="ChEBI" id="CHEBI:29105"/>
        <note>ligand shared between dimeric partners</note>
    </ligand>
</feature>
<dbReference type="EMBL" id="DRXG01000034">
    <property type="protein sequence ID" value="HHN52033.1"/>
    <property type="molecule type" value="Genomic_DNA"/>
</dbReference>
<dbReference type="Gene3D" id="3.10.20.810">
    <property type="entry name" value="Phosphoribosyl-AMP cyclohydrolase"/>
    <property type="match status" value="1"/>
</dbReference>
<dbReference type="GO" id="GO:0000105">
    <property type="term" value="P:L-histidine biosynthetic process"/>
    <property type="evidence" value="ECO:0007669"/>
    <property type="project" value="UniProtKB-UniRule"/>
</dbReference>
<dbReference type="PANTHER" id="PTHR42945:SF1">
    <property type="entry name" value="HISTIDINE BIOSYNTHESIS BIFUNCTIONAL PROTEIN HIS7"/>
    <property type="match status" value="1"/>
</dbReference>
<dbReference type="GO" id="GO:0008270">
    <property type="term" value="F:zinc ion binding"/>
    <property type="evidence" value="ECO:0007669"/>
    <property type="project" value="UniProtKB-UniRule"/>
</dbReference>
<dbReference type="GO" id="GO:0000287">
    <property type="term" value="F:magnesium ion binding"/>
    <property type="evidence" value="ECO:0007669"/>
    <property type="project" value="UniProtKB-UniRule"/>
</dbReference>
<comment type="subunit">
    <text evidence="7">Homodimer.</text>
</comment>
<comment type="function">
    <text evidence="7">Catalyzes the hydrolysis of the adenine ring of phosphoribosyl-AMP.</text>
</comment>
<comment type="pathway">
    <text evidence="2 7">Amino-acid biosynthesis; L-histidine biosynthesis; L-histidine from 5-phospho-alpha-D-ribose 1-diphosphate: step 3/9.</text>
</comment>
<evidence type="ECO:0000256" key="6">
    <source>
        <dbReference type="ARBA" id="ARBA00023102"/>
    </source>
</evidence>
<dbReference type="EMBL" id="DTCM01000014">
    <property type="protein sequence ID" value="HGL40266.1"/>
    <property type="molecule type" value="Genomic_DNA"/>
</dbReference>
<dbReference type="PANTHER" id="PTHR42945">
    <property type="entry name" value="HISTIDINE BIOSYNTHESIS BIFUNCTIONAL PROTEIN"/>
    <property type="match status" value="1"/>
</dbReference>
<gene>
    <name evidence="7 10" type="primary">hisI</name>
    <name evidence="11" type="ORF">ENM30_01835</name>
    <name evidence="10" type="ORF">ENT82_01530</name>
    <name evidence="9" type="ORF">ENU43_01155</name>
</gene>
<keyword evidence="4 7" id="KW-0028">Amino-acid biosynthesis</keyword>
<comment type="catalytic activity">
    <reaction evidence="1 7">
        <text>1-(5-phospho-beta-D-ribosyl)-5'-AMP + H2O = 1-(5-phospho-beta-D-ribosyl)-5-[(5-phospho-beta-D-ribosylamino)methylideneamino]imidazole-4-carboxamide</text>
        <dbReference type="Rhea" id="RHEA:20049"/>
        <dbReference type="ChEBI" id="CHEBI:15377"/>
        <dbReference type="ChEBI" id="CHEBI:58435"/>
        <dbReference type="ChEBI" id="CHEBI:59457"/>
        <dbReference type="EC" id="3.5.4.19"/>
    </reaction>
</comment>
<keyword evidence="3 7" id="KW-0963">Cytoplasm</keyword>
<dbReference type="GO" id="GO:0005737">
    <property type="term" value="C:cytoplasm"/>
    <property type="evidence" value="ECO:0007669"/>
    <property type="project" value="UniProtKB-SubCell"/>
</dbReference>
<dbReference type="NCBIfam" id="NF000768">
    <property type="entry name" value="PRK00051.1"/>
    <property type="match status" value="1"/>
</dbReference>
<evidence type="ECO:0000256" key="1">
    <source>
        <dbReference type="ARBA" id="ARBA00000024"/>
    </source>
</evidence>
<comment type="subcellular location">
    <subcellularLocation>
        <location evidence="7">Cytoplasm</location>
    </subcellularLocation>
</comment>
<evidence type="ECO:0000256" key="5">
    <source>
        <dbReference type="ARBA" id="ARBA00022801"/>
    </source>
</evidence>
<keyword evidence="5 7" id="KW-0378">Hydrolase</keyword>
<keyword evidence="7" id="KW-0862">Zinc</keyword>
<protein>
    <recommendedName>
        <fullName evidence="7">Phosphoribosyl-AMP cyclohydrolase</fullName>
        <shortName evidence="7">PRA-CH</shortName>
        <ecNumber evidence="7">3.5.4.19</ecNumber>
    </recommendedName>
</protein>
<dbReference type="UniPathway" id="UPA00031">
    <property type="reaction ID" value="UER00008"/>
</dbReference>
<feature type="binding site" evidence="7">
    <location>
        <position position="94"/>
    </location>
    <ligand>
        <name>Zn(2+)</name>
        <dbReference type="ChEBI" id="CHEBI:29105"/>
        <note>ligand shared between dimeric partners</note>
    </ligand>
</feature>
<keyword evidence="6 7" id="KW-0368">Histidine biosynthesis</keyword>
<comment type="caution">
    <text evidence="10">The sequence shown here is derived from an EMBL/GenBank/DDBJ whole genome shotgun (WGS) entry which is preliminary data.</text>
</comment>
<dbReference type="EMBL" id="DTAD01000017">
    <property type="protein sequence ID" value="HGN89797.1"/>
    <property type="molecule type" value="Genomic_DNA"/>
</dbReference>
<evidence type="ECO:0000256" key="3">
    <source>
        <dbReference type="ARBA" id="ARBA00022490"/>
    </source>
</evidence>
<accession>A0A7C4E172</accession>
<feature type="binding site" evidence="7">
    <location>
        <position position="70"/>
    </location>
    <ligand>
        <name>Mg(2+)</name>
        <dbReference type="ChEBI" id="CHEBI:18420"/>
    </ligand>
</feature>
<sequence>MKFDGGGLVPVVVQDVDTREVLMVAYANAEALRLTFETGFAHFWSRSRQRLWKKGEESGNIMHVVEVRVDCDGDTVLYIVKPTGPACHTGNKTCFYRKLSP</sequence>
<evidence type="ECO:0000256" key="2">
    <source>
        <dbReference type="ARBA" id="ARBA00005169"/>
    </source>
</evidence>
<dbReference type="InterPro" id="IPR002496">
    <property type="entry name" value="PRib_AMP_CycHydrolase_dom"/>
</dbReference>
<evidence type="ECO:0000313" key="10">
    <source>
        <dbReference type="EMBL" id="HGN89797.1"/>
    </source>
</evidence>
<dbReference type="Pfam" id="PF01502">
    <property type="entry name" value="PRA-CH"/>
    <property type="match status" value="1"/>
</dbReference>
<dbReference type="AlphaFoldDB" id="A0A7C4E172"/>
<evidence type="ECO:0000313" key="9">
    <source>
        <dbReference type="EMBL" id="HGL40266.1"/>
    </source>
</evidence>
<dbReference type="GO" id="GO:0004635">
    <property type="term" value="F:phosphoribosyl-AMP cyclohydrolase activity"/>
    <property type="evidence" value="ECO:0007669"/>
    <property type="project" value="UniProtKB-UniRule"/>
</dbReference>
<dbReference type="InterPro" id="IPR038019">
    <property type="entry name" value="PRib_AMP_CycHydrolase_sf"/>
</dbReference>
<dbReference type="SUPFAM" id="SSF141734">
    <property type="entry name" value="HisI-like"/>
    <property type="match status" value="1"/>
</dbReference>
<organism evidence="10">
    <name type="scientific">Caldiarchaeum subterraneum</name>
    <dbReference type="NCBI Taxonomy" id="311458"/>
    <lineage>
        <taxon>Archaea</taxon>
        <taxon>Nitrososphaerota</taxon>
        <taxon>Candidatus Caldarchaeales</taxon>
        <taxon>Candidatus Caldarchaeaceae</taxon>
        <taxon>Candidatus Caldarchaeum</taxon>
    </lineage>
</organism>
<dbReference type="GO" id="GO:0004636">
    <property type="term" value="F:phosphoribosyl-ATP diphosphatase activity"/>
    <property type="evidence" value="ECO:0007669"/>
    <property type="project" value="UniProtKB-ARBA"/>
</dbReference>
<evidence type="ECO:0000256" key="4">
    <source>
        <dbReference type="ARBA" id="ARBA00022605"/>
    </source>
</evidence>
<evidence type="ECO:0000256" key="7">
    <source>
        <dbReference type="HAMAP-Rule" id="MF_01021"/>
    </source>
</evidence>
<feature type="binding site" evidence="7">
    <location>
        <position position="87"/>
    </location>
    <ligand>
        <name>Zn(2+)</name>
        <dbReference type="ChEBI" id="CHEBI:29105"/>
        <note>ligand shared between dimeric partners</note>
    </ligand>
</feature>
<name>A0A7C4E172_CALS0</name>
<proteinExistence type="inferred from homology"/>
<keyword evidence="7" id="KW-0479">Metal-binding</keyword>
<dbReference type="EC" id="3.5.4.19" evidence="7"/>
<keyword evidence="7" id="KW-0460">Magnesium</keyword>
<feature type="domain" description="Phosphoribosyl-AMP cyclohydrolase" evidence="8">
    <location>
        <begin position="23"/>
        <end position="96"/>
    </location>
</feature>
<evidence type="ECO:0000313" key="11">
    <source>
        <dbReference type="EMBL" id="HHN52033.1"/>
    </source>
</evidence>
<dbReference type="FunFam" id="3.10.20.810:FF:000001">
    <property type="entry name" value="Histidine biosynthesis bifunctional protein HisIE"/>
    <property type="match status" value="1"/>
</dbReference>
<dbReference type="InterPro" id="IPR026660">
    <property type="entry name" value="PRA-CH"/>
</dbReference>
<feature type="binding site" evidence="7">
    <location>
        <position position="72"/>
    </location>
    <ligand>
        <name>Mg(2+)</name>
        <dbReference type="ChEBI" id="CHEBI:18420"/>
    </ligand>
</feature>
<dbReference type="HAMAP" id="MF_01021">
    <property type="entry name" value="HisI"/>
    <property type="match status" value="1"/>
</dbReference>
<feature type="binding site" evidence="7">
    <location>
        <position position="74"/>
    </location>
    <ligand>
        <name>Mg(2+)</name>
        <dbReference type="ChEBI" id="CHEBI:18420"/>
    </ligand>
</feature>
<comment type="cofactor">
    <cofactor evidence="7">
        <name>Mg(2+)</name>
        <dbReference type="ChEBI" id="CHEBI:18420"/>
    </cofactor>
    <text evidence="7">Binds 1 Mg(2+) ion per subunit.</text>
</comment>
<evidence type="ECO:0000259" key="8">
    <source>
        <dbReference type="Pfam" id="PF01502"/>
    </source>
</evidence>
<comment type="similarity">
    <text evidence="7">Belongs to the PRA-CH family.</text>
</comment>
<reference evidence="10" key="1">
    <citation type="journal article" date="2020" name="mSystems">
        <title>Genome- and Community-Level Interaction Insights into Carbon Utilization and Element Cycling Functions of Hydrothermarchaeota in Hydrothermal Sediment.</title>
        <authorList>
            <person name="Zhou Z."/>
            <person name="Liu Y."/>
            <person name="Xu W."/>
            <person name="Pan J."/>
            <person name="Luo Z.H."/>
            <person name="Li M."/>
        </authorList>
    </citation>
    <scope>NUCLEOTIDE SEQUENCE [LARGE SCALE GENOMIC DNA]</scope>
    <source>
        <strain evidence="11">SpSt-1073</strain>
        <strain evidence="10">SpSt-613</strain>
        <strain evidence="9">SpSt-669</strain>
    </source>
</reference>
<comment type="cofactor">
    <cofactor evidence="7">
        <name>Zn(2+)</name>
        <dbReference type="ChEBI" id="CHEBI:29105"/>
    </cofactor>
    <text evidence="7">Binds 1 zinc ion per subunit.</text>
</comment>